<feature type="signal peptide" evidence="2">
    <location>
        <begin position="1"/>
        <end position="19"/>
    </location>
</feature>
<dbReference type="GeneID" id="17254858"/>
<reference evidence="5" key="1">
    <citation type="journal article" date="2013" name="Nature">
        <title>Pan genome of the phytoplankton Emiliania underpins its global distribution.</title>
        <authorList>
            <person name="Read B.A."/>
            <person name="Kegel J."/>
            <person name="Klute M.J."/>
            <person name="Kuo A."/>
            <person name="Lefebvre S.C."/>
            <person name="Maumus F."/>
            <person name="Mayer C."/>
            <person name="Miller J."/>
            <person name="Monier A."/>
            <person name="Salamov A."/>
            <person name="Young J."/>
            <person name="Aguilar M."/>
            <person name="Claverie J.M."/>
            <person name="Frickenhaus S."/>
            <person name="Gonzalez K."/>
            <person name="Herman E.K."/>
            <person name="Lin Y.C."/>
            <person name="Napier J."/>
            <person name="Ogata H."/>
            <person name="Sarno A.F."/>
            <person name="Shmutz J."/>
            <person name="Schroeder D."/>
            <person name="de Vargas C."/>
            <person name="Verret F."/>
            <person name="von Dassow P."/>
            <person name="Valentin K."/>
            <person name="Van de Peer Y."/>
            <person name="Wheeler G."/>
            <person name="Dacks J.B."/>
            <person name="Delwiche C.F."/>
            <person name="Dyhrman S.T."/>
            <person name="Glockner G."/>
            <person name="John U."/>
            <person name="Richards T."/>
            <person name="Worden A.Z."/>
            <person name="Zhang X."/>
            <person name="Grigoriev I.V."/>
            <person name="Allen A.E."/>
            <person name="Bidle K."/>
            <person name="Borodovsky M."/>
            <person name="Bowler C."/>
            <person name="Brownlee C."/>
            <person name="Cock J.M."/>
            <person name="Elias M."/>
            <person name="Gladyshev V.N."/>
            <person name="Groth M."/>
            <person name="Guda C."/>
            <person name="Hadaegh A."/>
            <person name="Iglesias-Rodriguez M.D."/>
            <person name="Jenkins J."/>
            <person name="Jones B.M."/>
            <person name="Lawson T."/>
            <person name="Leese F."/>
            <person name="Lindquist E."/>
            <person name="Lobanov A."/>
            <person name="Lomsadze A."/>
            <person name="Malik S.B."/>
            <person name="Marsh M.E."/>
            <person name="Mackinder L."/>
            <person name="Mock T."/>
            <person name="Mueller-Roeber B."/>
            <person name="Pagarete A."/>
            <person name="Parker M."/>
            <person name="Probert I."/>
            <person name="Quesneville H."/>
            <person name="Raines C."/>
            <person name="Rensing S.A."/>
            <person name="Riano-Pachon D.M."/>
            <person name="Richier S."/>
            <person name="Rokitta S."/>
            <person name="Shiraiwa Y."/>
            <person name="Soanes D.M."/>
            <person name="van der Giezen M."/>
            <person name="Wahlund T.M."/>
            <person name="Williams B."/>
            <person name="Wilson W."/>
            <person name="Wolfe G."/>
            <person name="Wurch L.L."/>
        </authorList>
    </citation>
    <scope>NUCLEOTIDE SEQUENCE</scope>
</reference>
<dbReference type="eggNOG" id="ENOG502S8D4">
    <property type="taxonomic scope" value="Eukaryota"/>
</dbReference>
<feature type="domain" description="STI1" evidence="3">
    <location>
        <begin position="149"/>
        <end position="189"/>
    </location>
</feature>
<keyword evidence="1" id="KW-0677">Repeat</keyword>
<dbReference type="KEGG" id="ehx:EMIHUDRAFT_370338"/>
<evidence type="ECO:0000256" key="2">
    <source>
        <dbReference type="SAM" id="SignalP"/>
    </source>
</evidence>
<dbReference type="PaxDb" id="2903-EOD08706"/>
<dbReference type="AlphaFoldDB" id="A0A0D3IZ46"/>
<protein>
    <recommendedName>
        <fullName evidence="3">STI1 domain-containing protein</fullName>
    </recommendedName>
</protein>
<evidence type="ECO:0000313" key="4">
    <source>
        <dbReference type="EnsemblProtists" id="EOD16531"/>
    </source>
</evidence>
<accession>A0A0D3IZ46</accession>
<reference evidence="4" key="2">
    <citation type="submission" date="2024-10" db="UniProtKB">
        <authorList>
            <consortium name="EnsemblProtists"/>
        </authorList>
    </citation>
    <scope>IDENTIFICATION</scope>
</reference>
<dbReference type="GeneID" id="17262678"/>
<evidence type="ECO:0000256" key="1">
    <source>
        <dbReference type="ARBA" id="ARBA00022737"/>
    </source>
</evidence>
<name>A0A0D3IZ46_EMIH1</name>
<dbReference type="KEGG" id="ehx:EMIHUDRAFT_371912"/>
<dbReference type="InterPro" id="IPR006636">
    <property type="entry name" value="STI1_HS-bd"/>
</dbReference>
<dbReference type="HOGENOM" id="CLU_1380355_0_0_1"/>
<organism evidence="4 5">
    <name type="scientific">Emiliania huxleyi (strain CCMP1516)</name>
    <dbReference type="NCBI Taxonomy" id="280463"/>
    <lineage>
        <taxon>Eukaryota</taxon>
        <taxon>Haptista</taxon>
        <taxon>Haptophyta</taxon>
        <taxon>Prymnesiophyceae</taxon>
        <taxon>Isochrysidales</taxon>
        <taxon>Noelaerhabdaceae</taxon>
        <taxon>Emiliania</taxon>
    </lineage>
</organism>
<sequence>MPLPLLLASSAFLLPTVQPRQCAGIHAAAIFGPRSLHARLCTEPAADEDATYEACMRMRVSELKAELDLRKQSYEGVMEKDELARMLADARSQGLADPDIVDSFNKANLENAYNPQPAVDPDAVAEAVASDGGLPGGMSPETLMKLTQDPELMAMLRNPKMQDVMKKVMSSGPEAAAEMMADPDVAEMLEKFKAATGQ</sequence>
<dbReference type="Gene3D" id="1.10.260.100">
    <property type="match status" value="1"/>
</dbReference>
<dbReference type="SMART" id="SM00727">
    <property type="entry name" value="STI1"/>
    <property type="match status" value="1"/>
</dbReference>
<dbReference type="InterPro" id="IPR041243">
    <property type="entry name" value="STI1/HOP_DP"/>
</dbReference>
<dbReference type="OMA" id="ATYEACM"/>
<keyword evidence="5" id="KW-1185">Reference proteome</keyword>
<dbReference type="RefSeq" id="XP_005761135.1">
    <property type="nucleotide sequence ID" value="XM_005761078.1"/>
</dbReference>
<evidence type="ECO:0000259" key="3">
    <source>
        <dbReference type="SMART" id="SM00727"/>
    </source>
</evidence>
<dbReference type="EnsemblProtists" id="EOD16531">
    <property type="protein sequence ID" value="EOD16531"/>
    <property type="gene ID" value="EMIHUDRAFT_370338"/>
</dbReference>
<keyword evidence="2" id="KW-0732">Signal</keyword>
<proteinExistence type="predicted"/>
<feature type="chain" id="PRO_5044053519" description="STI1 domain-containing protein" evidence="2">
    <location>
        <begin position="20"/>
        <end position="198"/>
    </location>
</feature>
<dbReference type="EnsemblProtists" id="EOD08706">
    <property type="protein sequence ID" value="EOD08706"/>
    <property type="gene ID" value="EMIHUDRAFT_371912"/>
</dbReference>
<dbReference type="Pfam" id="PF17830">
    <property type="entry name" value="STI1-HOP_DP"/>
    <property type="match status" value="1"/>
</dbReference>
<evidence type="ECO:0000313" key="5">
    <source>
        <dbReference type="Proteomes" id="UP000013827"/>
    </source>
</evidence>
<dbReference type="Proteomes" id="UP000013827">
    <property type="component" value="Unassembled WGS sequence"/>
</dbReference>
<dbReference type="RefSeq" id="XP_005768960.1">
    <property type="nucleotide sequence ID" value="XM_005768903.1"/>
</dbReference>